<gene>
    <name evidence="2" type="ORF">FOY91_16730</name>
</gene>
<dbReference type="GO" id="GO:0016740">
    <property type="term" value="F:transferase activity"/>
    <property type="evidence" value="ECO:0007669"/>
    <property type="project" value="UniProtKB-KW"/>
</dbReference>
<feature type="transmembrane region" description="Helical" evidence="1">
    <location>
        <begin position="381"/>
        <end position="398"/>
    </location>
</feature>
<dbReference type="InterPro" id="IPR029044">
    <property type="entry name" value="Nucleotide-diphossugar_trans"/>
</dbReference>
<dbReference type="Proteomes" id="UP000318681">
    <property type="component" value="Unassembled WGS sequence"/>
</dbReference>
<dbReference type="EMBL" id="VNIM01000086">
    <property type="protein sequence ID" value="TVV71480.1"/>
    <property type="molecule type" value="Genomic_DNA"/>
</dbReference>
<proteinExistence type="predicted"/>
<feature type="transmembrane region" description="Helical" evidence="1">
    <location>
        <begin position="348"/>
        <end position="375"/>
    </location>
</feature>
<dbReference type="OrthoDB" id="5294733at2"/>
<name>A0A558QWG1_9SPHN</name>
<organism evidence="2 3">
    <name type="scientific">Alterirhizorhabdus solaris</name>
    <dbReference type="NCBI Taxonomy" id="2529389"/>
    <lineage>
        <taxon>Bacteria</taxon>
        <taxon>Pseudomonadati</taxon>
        <taxon>Pseudomonadota</taxon>
        <taxon>Alphaproteobacteria</taxon>
        <taxon>Sphingomonadales</taxon>
        <taxon>Rhizorhabdaceae</taxon>
        <taxon>Alterirhizorhabdus</taxon>
    </lineage>
</organism>
<reference evidence="2 3" key="1">
    <citation type="submission" date="2019-07" db="EMBL/GenBank/DDBJ databases">
        <title>Sphingomonas solaris sp. nov., isolated from a solar panel from Boston, Massachusetts.</title>
        <authorList>
            <person name="Tanner K."/>
            <person name="Pascual J."/>
            <person name="Mancuso C."/>
            <person name="Pereto J."/>
            <person name="Khalil A."/>
            <person name="Vilanova C."/>
        </authorList>
    </citation>
    <scope>NUCLEOTIDE SEQUENCE [LARGE SCALE GENOMIC DNA]</scope>
    <source>
        <strain evidence="2 3">R4DWN</strain>
    </source>
</reference>
<keyword evidence="1" id="KW-0472">Membrane</keyword>
<dbReference type="Gene3D" id="3.90.550.10">
    <property type="entry name" value="Spore Coat Polysaccharide Biosynthesis Protein SpsA, Chain A"/>
    <property type="match status" value="1"/>
</dbReference>
<dbReference type="Pfam" id="PF13641">
    <property type="entry name" value="Glyco_tranf_2_3"/>
    <property type="match status" value="1"/>
</dbReference>
<comment type="caution">
    <text evidence="2">The sequence shown here is derived from an EMBL/GenBank/DDBJ whole genome shotgun (WGS) entry which is preliminary data.</text>
</comment>
<sequence>MLYDSAIWVCTVASREVLLFAAVGLLLGGLDDLLVDLIFIARAGWRRMTVYQRHTAATAATLAPADRPSRLAIFIGAWDESGVIGAMLRAALARLDHADYRIYVGVYPNDPATIAAVRNVRAHAPGGWRVRMICGPLAGPTTKAEALNRLWRALLADEARSGVRFKAIVLHDAEDVVHSAELRVFDRLIERFDLVQLPVLPLIVPGSRWVSGHYCDEFAEAHGKQLVVREAIGAGMPSAGVGCALSRDAVQAMADAGGGRPFDDASLTEDYELGLRLADRGGRGIFVRLPSGPRSLVAVRAYFPATIETAVRQKARWMTGIALAGWDRLGWRGGLAERWMRLRDRRALLAAVILAAAYAALLGSVLTIMLCFAAGRAYPVPSPFLAALLTINAVLMLWRAGMRFAMVRAVYGWREGVRAVPRMLMGNIIAMMAARRAVAGYLHGARGGGMAWDKTSHVFPTAIPAE</sequence>
<evidence type="ECO:0000256" key="1">
    <source>
        <dbReference type="SAM" id="Phobius"/>
    </source>
</evidence>
<keyword evidence="1" id="KW-0812">Transmembrane</keyword>
<dbReference type="RefSeq" id="WP_145154430.1">
    <property type="nucleotide sequence ID" value="NZ_VNIM01000086.1"/>
</dbReference>
<dbReference type="NCBIfam" id="NF011305">
    <property type="entry name" value="PRK14716.1-3"/>
    <property type="match status" value="1"/>
</dbReference>
<keyword evidence="3" id="KW-1185">Reference proteome</keyword>
<feature type="transmembrane region" description="Helical" evidence="1">
    <location>
        <begin position="17"/>
        <end position="39"/>
    </location>
</feature>
<keyword evidence="2" id="KW-0808">Transferase</keyword>
<protein>
    <submittedName>
        <fullName evidence="2">Glycosyl transferase family protein</fullName>
    </submittedName>
</protein>
<keyword evidence="1" id="KW-1133">Transmembrane helix</keyword>
<evidence type="ECO:0000313" key="3">
    <source>
        <dbReference type="Proteomes" id="UP000318681"/>
    </source>
</evidence>
<dbReference type="NCBIfam" id="NF011307">
    <property type="entry name" value="PRK14716.1-5"/>
    <property type="match status" value="1"/>
</dbReference>
<evidence type="ECO:0000313" key="2">
    <source>
        <dbReference type="EMBL" id="TVV71480.1"/>
    </source>
</evidence>
<dbReference type="AlphaFoldDB" id="A0A558QWG1"/>
<dbReference type="SUPFAM" id="SSF53448">
    <property type="entry name" value="Nucleotide-diphospho-sugar transferases"/>
    <property type="match status" value="1"/>
</dbReference>
<accession>A0A558QWG1</accession>